<accession>A0A200QXQ1</accession>
<dbReference type="InterPro" id="IPR005645">
    <property type="entry name" value="FSH-like_dom"/>
</dbReference>
<dbReference type="Pfam" id="PF03959">
    <property type="entry name" value="FSH1"/>
    <property type="match status" value="1"/>
</dbReference>
<comment type="caution">
    <text evidence="2">The sequence shown here is derived from an EMBL/GenBank/DDBJ whole genome shotgun (WGS) entry which is preliminary data.</text>
</comment>
<proteinExistence type="predicted"/>
<dbReference type="OrthoDB" id="414698at2759"/>
<sequence length="169" mass="19102">MMRKPRFLCLHGYRTSGEIFKKQVVRRWPDSVLQNMDLVFVDAPFPALGKSDVEGYFDPPYYEWFQFDEAFMEYRNFNECLDYIQDCMLNHGPFDGLMGFSQGAILSAALPGLQAKGLALTKVPKLKHLIIIGGATFLSPIMSEKAYSSGISCRSLHFLGYCGAHVRSI</sequence>
<name>A0A200QXQ1_MACCD</name>
<dbReference type="EMBL" id="MVGT01000860">
    <property type="protein sequence ID" value="OVA15257.1"/>
    <property type="molecule type" value="Genomic_DNA"/>
</dbReference>
<dbReference type="PANTHER" id="PTHR22778:SF51">
    <property type="entry name" value="DIHYDROFOLATE REDUCTASE"/>
    <property type="match status" value="1"/>
</dbReference>
<evidence type="ECO:0000313" key="2">
    <source>
        <dbReference type="EMBL" id="OVA15257.1"/>
    </source>
</evidence>
<feature type="domain" description="Serine hydrolase" evidence="1">
    <location>
        <begin position="1"/>
        <end position="160"/>
    </location>
</feature>
<dbReference type="GO" id="GO:0016787">
    <property type="term" value="F:hydrolase activity"/>
    <property type="evidence" value="ECO:0007669"/>
    <property type="project" value="UniProtKB-KW"/>
</dbReference>
<dbReference type="Gene3D" id="3.40.50.1820">
    <property type="entry name" value="alpha/beta hydrolase"/>
    <property type="match status" value="1"/>
</dbReference>
<dbReference type="PANTHER" id="PTHR22778">
    <property type="entry name" value="OVARIAN CANCER GENE-2 PROTEIN-RELATED"/>
    <property type="match status" value="1"/>
</dbReference>
<evidence type="ECO:0000313" key="3">
    <source>
        <dbReference type="Proteomes" id="UP000195402"/>
    </source>
</evidence>
<dbReference type="OMA" id="DYIQDCM"/>
<evidence type="ECO:0000259" key="1">
    <source>
        <dbReference type="Pfam" id="PF03959"/>
    </source>
</evidence>
<dbReference type="InParanoid" id="A0A200QXQ1"/>
<dbReference type="STRING" id="56857.A0A200QXQ1"/>
<gene>
    <name evidence="2" type="ORF">BVC80_5g47</name>
</gene>
<protein>
    <submittedName>
        <fullName evidence="2">Serine hydrolase FSH</fullName>
    </submittedName>
</protein>
<organism evidence="2 3">
    <name type="scientific">Macleaya cordata</name>
    <name type="common">Five-seeded plume-poppy</name>
    <name type="synonym">Bocconia cordata</name>
    <dbReference type="NCBI Taxonomy" id="56857"/>
    <lineage>
        <taxon>Eukaryota</taxon>
        <taxon>Viridiplantae</taxon>
        <taxon>Streptophyta</taxon>
        <taxon>Embryophyta</taxon>
        <taxon>Tracheophyta</taxon>
        <taxon>Spermatophyta</taxon>
        <taxon>Magnoliopsida</taxon>
        <taxon>Ranunculales</taxon>
        <taxon>Papaveraceae</taxon>
        <taxon>Papaveroideae</taxon>
        <taxon>Macleaya</taxon>
    </lineage>
</organism>
<dbReference type="AlphaFoldDB" id="A0A200QXQ1"/>
<dbReference type="Proteomes" id="UP000195402">
    <property type="component" value="Unassembled WGS sequence"/>
</dbReference>
<keyword evidence="2" id="KW-0378">Hydrolase</keyword>
<keyword evidence="3" id="KW-1185">Reference proteome</keyword>
<reference evidence="2 3" key="1">
    <citation type="journal article" date="2017" name="Mol. Plant">
        <title>The Genome of Medicinal Plant Macleaya cordata Provides New Insights into Benzylisoquinoline Alkaloids Metabolism.</title>
        <authorList>
            <person name="Liu X."/>
            <person name="Liu Y."/>
            <person name="Huang P."/>
            <person name="Ma Y."/>
            <person name="Qing Z."/>
            <person name="Tang Q."/>
            <person name="Cao H."/>
            <person name="Cheng P."/>
            <person name="Zheng Y."/>
            <person name="Yuan Z."/>
            <person name="Zhou Y."/>
            <person name="Liu J."/>
            <person name="Tang Z."/>
            <person name="Zhuo Y."/>
            <person name="Zhang Y."/>
            <person name="Yu L."/>
            <person name="Huang J."/>
            <person name="Yang P."/>
            <person name="Peng Q."/>
            <person name="Zhang J."/>
            <person name="Jiang W."/>
            <person name="Zhang Z."/>
            <person name="Lin K."/>
            <person name="Ro D.K."/>
            <person name="Chen X."/>
            <person name="Xiong X."/>
            <person name="Shang Y."/>
            <person name="Huang S."/>
            <person name="Zeng J."/>
        </authorList>
    </citation>
    <scope>NUCLEOTIDE SEQUENCE [LARGE SCALE GENOMIC DNA]</scope>
    <source>
        <strain evidence="3">cv. BLH2017</strain>
        <tissue evidence="2">Root</tissue>
    </source>
</reference>
<dbReference type="InterPro" id="IPR029058">
    <property type="entry name" value="AB_hydrolase_fold"/>
</dbReference>
<dbReference type="SUPFAM" id="SSF53474">
    <property type="entry name" value="alpha/beta-Hydrolases"/>
    <property type="match status" value="1"/>
</dbReference>